<accession>A0AA49A986</accession>
<keyword evidence="2" id="KW-1185">Reference proteome</keyword>
<dbReference type="EMBL" id="CP065053">
    <property type="protein sequence ID" value="QPI51124.1"/>
    <property type="molecule type" value="Genomic_DNA"/>
</dbReference>
<dbReference type="RefSeq" id="WP_206090751.1">
    <property type="nucleotide sequence ID" value="NZ_CP065053.1"/>
</dbReference>
<proteinExistence type="predicted"/>
<evidence type="ECO:0000313" key="1">
    <source>
        <dbReference type="EMBL" id="QPI51124.1"/>
    </source>
</evidence>
<evidence type="ECO:0000313" key="2">
    <source>
        <dbReference type="Proteomes" id="UP000662888"/>
    </source>
</evidence>
<protein>
    <submittedName>
        <fullName evidence="1">Helix-turn-helix domain-containing protein</fullName>
    </submittedName>
</protein>
<organism evidence="1 2">
    <name type="scientific">Massilia antarctica</name>
    <dbReference type="NCBI Taxonomy" id="2765360"/>
    <lineage>
        <taxon>Bacteria</taxon>
        <taxon>Pseudomonadati</taxon>
        <taxon>Pseudomonadota</taxon>
        <taxon>Betaproteobacteria</taxon>
        <taxon>Burkholderiales</taxon>
        <taxon>Oxalobacteraceae</taxon>
        <taxon>Telluria group</taxon>
        <taxon>Massilia</taxon>
    </lineage>
</organism>
<reference evidence="1 2" key="1">
    <citation type="submission" date="2020-11" db="EMBL/GenBank/DDBJ databases">
        <authorList>
            <person name="Sun Q."/>
        </authorList>
    </citation>
    <scope>NUCLEOTIDE SEQUENCE [LARGE SCALE GENOMIC DNA]</scope>
    <source>
        <strain evidence="1 2">P8398</strain>
    </source>
</reference>
<gene>
    <name evidence="1" type="ORF">IV454_06215</name>
</gene>
<dbReference type="InterPro" id="IPR009057">
    <property type="entry name" value="Homeodomain-like_sf"/>
</dbReference>
<name>A0AA49A986_9BURK</name>
<dbReference type="SUPFAM" id="SSF46689">
    <property type="entry name" value="Homeodomain-like"/>
    <property type="match status" value="1"/>
</dbReference>
<dbReference type="Pfam" id="PF13384">
    <property type="entry name" value="HTH_23"/>
    <property type="match status" value="1"/>
</dbReference>
<dbReference type="Proteomes" id="UP000662888">
    <property type="component" value="Chromosome"/>
</dbReference>
<sequence length="139" mass="15558">MKRLGLSEDEGRTLREMGIFHPHPRTRMRAQGVLRLSQGLTLQQTADEFGVHLNSVEQWRQRWNKLGLAGLYEGRHTGRGNGRSNSNRVLASWQTRKVAACSNCYASSSNAGITHRSAKARPYGISRRWISPTNAIGTV</sequence>